<accession>G8BNZ7</accession>
<evidence type="ECO:0000256" key="4">
    <source>
        <dbReference type="ARBA" id="ARBA00008392"/>
    </source>
</evidence>
<dbReference type="EMBL" id="HE612856">
    <property type="protein sequence ID" value="CCE61625.1"/>
    <property type="molecule type" value="Genomic_DNA"/>
</dbReference>
<dbReference type="InterPro" id="IPR050087">
    <property type="entry name" value="AON_synthase_class-II"/>
</dbReference>
<dbReference type="InterPro" id="IPR015422">
    <property type="entry name" value="PyrdxlP-dep_Trfase_small"/>
</dbReference>
<dbReference type="OMA" id="LTKYGCG"/>
<keyword evidence="6" id="KW-0808">Transferase</keyword>
<evidence type="ECO:0000256" key="5">
    <source>
        <dbReference type="ARBA" id="ARBA00013220"/>
    </source>
</evidence>
<evidence type="ECO:0000256" key="9">
    <source>
        <dbReference type="ARBA" id="ARBA00023098"/>
    </source>
</evidence>
<protein>
    <recommendedName>
        <fullName evidence="5">serine C-palmitoyltransferase</fullName>
        <ecNumber evidence="5">2.3.1.50</ecNumber>
    </recommendedName>
</protein>
<feature type="domain" description="Aminotransferase class I/classII large" evidence="11">
    <location>
        <begin position="148"/>
        <end position="547"/>
    </location>
</feature>
<dbReference type="Gene3D" id="3.90.1150.10">
    <property type="entry name" value="Aspartate Aminotransferase, domain 1"/>
    <property type="match status" value="1"/>
</dbReference>
<keyword evidence="9" id="KW-0443">Lipid metabolism</keyword>
<dbReference type="AlphaFoldDB" id="G8BNZ7"/>
<dbReference type="eggNOG" id="KOG1358">
    <property type="taxonomic scope" value="Eukaryota"/>
</dbReference>
<reference evidence="12 13" key="1">
    <citation type="journal article" date="2011" name="Proc. Natl. Acad. Sci. U.S.A.">
        <title>Evolutionary erosion of yeast sex chromosomes by mating-type switching accidents.</title>
        <authorList>
            <person name="Gordon J.L."/>
            <person name="Armisen D."/>
            <person name="Proux-Wera E."/>
            <person name="Oheigeartaigh S.S."/>
            <person name="Byrne K.P."/>
            <person name="Wolfe K.H."/>
        </authorList>
    </citation>
    <scope>NUCLEOTIDE SEQUENCE [LARGE SCALE GENOMIC DNA]</scope>
    <source>
        <strain evidence="13">ATCC 24235 / CBS 4417 / NBRC 1672 / NRRL Y-8282 / UCD 70-5</strain>
    </source>
</reference>
<evidence type="ECO:0000256" key="1">
    <source>
        <dbReference type="ARBA" id="ARBA00001933"/>
    </source>
</evidence>
<dbReference type="GO" id="GO:0046512">
    <property type="term" value="P:sphingosine biosynthetic process"/>
    <property type="evidence" value="ECO:0007669"/>
    <property type="project" value="TreeGrafter"/>
</dbReference>
<dbReference type="Gene3D" id="3.40.640.10">
    <property type="entry name" value="Type I PLP-dependent aspartate aminotransferase-like (Major domain)"/>
    <property type="match status" value="1"/>
</dbReference>
<keyword evidence="7" id="KW-0663">Pyridoxal phosphate</keyword>
<keyword evidence="10" id="KW-0012">Acyltransferase</keyword>
<dbReference type="RefSeq" id="XP_003684059.1">
    <property type="nucleotide sequence ID" value="XM_003684011.1"/>
</dbReference>
<evidence type="ECO:0000313" key="13">
    <source>
        <dbReference type="Proteomes" id="UP000005666"/>
    </source>
</evidence>
<dbReference type="GeneID" id="11532486"/>
<name>G8BNZ7_TETPH</name>
<gene>
    <name evidence="12" type="primary">TPHA0A05510</name>
    <name evidence="12" type="ordered locus">TPHA_0A05510</name>
</gene>
<dbReference type="GO" id="GO:0046513">
    <property type="term" value="P:ceramide biosynthetic process"/>
    <property type="evidence" value="ECO:0007669"/>
    <property type="project" value="TreeGrafter"/>
</dbReference>
<comment type="pathway">
    <text evidence="3">Sphingolipid metabolism.</text>
</comment>
<comment type="cofactor">
    <cofactor evidence="1">
        <name>pyridoxal 5'-phosphate</name>
        <dbReference type="ChEBI" id="CHEBI:597326"/>
    </cofactor>
</comment>
<proteinExistence type="inferred from homology"/>
<dbReference type="Proteomes" id="UP000005666">
    <property type="component" value="Chromosome 1"/>
</dbReference>
<evidence type="ECO:0000256" key="6">
    <source>
        <dbReference type="ARBA" id="ARBA00022679"/>
    </source>
</evidence>
<dbReference type="InterPro" id="IPR015421">
    <property type="entry name" value="PyrdxlP-dep_Trfase_major"/>
</dbReference>
<dbReference type="HOGENOM" id="CLU_015846_0_2_1"/>
<dbReference type="PANTHER" id="PTHR13693">
    <property type="entry name" value="CLASS II AMINOTRANSFERASE/8-AMINO-7-OXONONANOATE SYNTHASE"/>
    <property type="match status" value="1"/>
</dbReference>
<dbReference type="OrthoDB" id="3168162at2759"/>
<evidence type="ECO:0000259" key="11">
    <source>
        <dbReference type="Pfam" id="PF00155"/>
    </source>
</evidence>
<dbReference type="KEGG" id="tpf:TPHA_0A05510"/>
<evidence type="ECO:0000256" key="10">
    <source>
        <dbReference type="ARBA" id="ARBA00023315"/>
    </source>
</evidence>
<dbReference type="Pfam" id="PF00155">
    <property type="entry name" value="Aminotran_1_2"/>
    <property type="match status" value="1"/>
</dbReference>
<dbReference type="InterPro" id="IPR015424">
    <property type="entry name" value="PyrdxlP-dep_Trfase"/>
</dbReference>
<dbReference type="STRING" id="1071381.G8BNZ7"/>
<comment type="similarity">
    <text evidence="4">Belongs to the class-II pyridoxal-phosphate-dependent aminotransferase family.</text>
</comment>
<evidence type="ECO:0000256" key="2">
    <source>
        <dbReference type="ARBA" id="ARBA00004760"/>
    </source>
</evidence>
<organism evidence="12 13">
    <name type="scientific">Tetrapisispora phaffii (strain ATCC 24235 / CBS 4417 / NBRC 1672 / NRRL Y-8282 / UCD 70-5)</name>
    <name type="common">Yeast</name>
    <name type="synonym">Fabospora phaffii</name>
    <dbReference type="NCBI Taxonomy" id="1071381"/>
    <lineage>
        <taxon>Eukaryota</taxon>
        <taxon>Fungi</taxon>
        <taxon>Dikarya</taxon>
        <taxon>Ascomycota</taxon>
        <taxon>Saccharomycotina</taxon>
        <taxon>Saccharomycetes</taxon>
        <taxon>Saccharomycetales</taxon>
        <taxon>Saccharomycetaceae</taxon>
        <taxon>Tetrapisispora</taxon>
    </lineage>
</organism>
<keyword evidence="8" id="KW-0746">Sphingolipid metabolism</keyword>
<evidence type="ECO:0000256" key="8">
    <source>
        <dbReference type="ARBA" id="ARBA00022919"/>
    </source>
</evidence>
<dbReference type="EC" id="2.3.1.50" evidence="5"/>
<dbReference type="GO" id="GO:0016020">
    <property type="term" value="C:membrane"/>
    <property type="evidence" value="ECO:0007669"/>
    <property type="project" value="GOC"/>
</dbReference>
<evidence type="ECO:0000313" key="12">
    <source>
        <dbReference type="EMBL" id="CCE61625.1"/>
    </source>
</evidence>
<dbReference type="GO" id="GO:0004758">
    <property type="term" value="F:serine C-palmitoyltransferase activity"/>
    <property type="evidence" value="ECO:0007669"/>
    <property type="project" value="EnsemblFungi"/>
</dbReference>
<dbReference type="SUPFAM" id="SSF53383">
    <property type="entry name" value="PLP-dependent transferases"/>
    <property type="match status" value="1"/>
</dbReference>
<keyword evidence="13" id="KW-1185">Reference proteome</keyword>
<dbReference type="GO" id="GO:0030170">
    <property type="term" value="F:pyridoxal phosphate binding"/>
    <property type="evidence" value="ECO:0007669"/>
    <property type="project" value="InterPro"/>
</dbReference>
<evidence type="ECO:0000256" key="7">
    <source>
        <dbReference type="ARBA" id="ARBA00022898"/>
    </source>
</evidence>
<dbReference type="GO" id="GO:0017059">
    <property type="term" value="C:serine palmitoyltransferase complex"/>
    <property type="evidence" value="ECO:0007669"/>
    <property type="project" value="EnsemblFungi"/>
</dbReference>
<sequence length="559" mass="63391">MDSVSQGLPKSIPIPAFLVNSFSLFIYTMNNYVPGGYLVIEYVKKSHHDDPYRTIVELLLFLYGVVYYLSKPKQSKKTLQNSKEKYNSLSKNEIDMLIDEWTPEAIVDDSEIVEESKWRLAKIPVMDSNGIKKYLNMTRDEGKESYKNVFNMSSNNSLALSYTSKEITDEVNKTIKNYGVGACGPAGFYGNQDVHYRLEYDLSEFFGVEGACLYGQDFCVAASALPAFNKRGDIIVADNQISLSLQNALQLSRSTLYYYEHNNMESLENLLKDINDSIASEKLPDIPRKFIVTEGLFANSGDIANLPELAKLKYKYKFRLVVEETLSLGVLGATGRGLSEFYKMNRANSIDITFGSMATAFGSSGGFVLGDRHMTFHQHISSNAYCFSASLPAYTTRIVSKTLEILRRDNSSVSKLNELSKLLHSKFMSSDELSKYVIIKSNENSPILHFELRADFREKNFEYTKEQLYEKLSILQRRGFTTMFFDEYEDEEVFLQKIVDSVLENFNILISRRQIMLKHETLPILPGIRVSVTADMTSEEVSTSADSIIQTVLELCSSL</sequence>
<dbReference type="InterPro" id="IPR004839">
    <property type="entry name" value="Aminotransferase_I/II_large"/>
</dbReference>
<evidence type="ECO:0000256" key="3">
    <source>
        <dbReference type="ARBA" id="ARBA00004991"/>
    </source>
</evidence>
<dbReference type="PANTHER" id="PTHR13693:SF2">
    <property type="entry name" value="SERINE PALMITOYLTRANSFERASE 1"/>
    <property type="match status" value="1"/>
</dbReference>
<comment type="pathway">
    <text evidence="2">Lipid metabolism; sphingolipid metabolism.</text>
</comment>
<dbReference type="GO" id="GO:0005783">
    <property type="term" value="C:endoplasmic reticulum"/>
    <property type="evidence" value="ECO:0007669"/>
    <property type="project" value="EnsemblFungi"/>
</dbReference>